<evidence type="ECO:0000256" key="6">
    <source>
        <dbReference type="SAM" id="Phobius"/>
    </source>
</evidence>
<comment type="caution">
    <text evidence="7">The sequence shown here is derived from an EMBL/GenBank/DDBJ whole genome shotgun (WGS) entry which is preliminary data.</text>
</comment>
<proteinExistence type="inferred from homology"/>
<dbReference type="PANTHER" id="PTHR35042">
    <property type="entry name" value="ANTHRONE OXYGENASE ENCC"/>
    <property type="match status" value="1"/>
</dbReference>
<evidence type="ECO:0000256" key="4">
    <source>
        <dbReference type="ARBA" id="ARBA00023136"/>
    </source>
</evidence>
<dbReference type="InterPro" id="IPR013901">
    <property type="entry name" value="Anthrone_oxy"/>
</dbReference>
<evidence type="ECO:0000313" key="8">
    <source>
        <dbReference type="Proteomes" id="UP001305779"/>
    </source>
</evidence>
<gene>
    <name evidence="7" type="ORF">PRZ48_012152</name>
</gene>
<evidence type="ECO:0008006" key="9">
    <source>
        <dbReference type="Google" id="ProtNLM"/>
    </source>
</evidence>
<evidence type="ECO:0000313" key="7">
    <source>
        <dbReference type="EMBL" id="KAK4496172.1"/>
    </source>
</evidence>
<keyword evidence="3 6" id="KW-1133">Transmembrane helix</keyword>
<evidence type="ECO:0000256" key="3">
    <source>
        <dbReference type="ARBA" id="ARBA00022989"/>
    </source>
</evidence>
<keyword evidence="2 6" id="KW-0812">Transmembrane</keyword>
<evidence type="ECO:0000256" key="1">
    <source>
        <dbReference type="ARBA" id="ARBA00004141"/>
    </source>
</evidence>
<feature type="transmembrane region" description="Helical" evidence="6">
    <location>
        <begin position="12"/>
        <end position="32"/>
    </location>
</feature>
<name>A0ABR0E419_ZASCE</name>
<dbReference type="Pfam" id="PF08592">
    <property type="entry name" value="Anthrone_oxy"/>
    <property type="match status" value="1"/>
</dbReference>
<accession>A0ABR0E419</accession>
<dbReference type="Proteomes" id="UP001305779">
    <property type="component" value="Unassembled WGS sequence"/>
</dbReference>
<organism evidence="7 8">
    <name type="scientific">Zasmidium cellare</name>
    <name type="common">Wine cellar mold</name>
    <name type="synonym">Racodium cellare</name>
    <dbReference type="NCBI Taxonomy" id="395010"/>
    <lineage>
        <taxon>Eukaryota</taxon>
        <taxon>Fungi</taxon>
        <taxon>Dikarya</taxon>
        <taxon>Ascomycota</taxon>
        <taxon>Pezizomycotina</taxon>
        <taxon>Dothideomycetes</taxon>
        <taxon>Dothideomycetidae</taxon>
        <taxon>Mycosphaerellales</taxon>
        <taxon>Mycosphaerellaceae</taxon>
        <taxon>Zasmidium</taxon>
    </lineage>
</organism>
<feature type="transmembrane region" description="Helical" evidence="6">
    <location>
        <begin position="57"/>
        <end position="76"/>
    </location>
</feature>
<protein>
    <recommendedName>
        <fullName evidence="9">DUF1772-domain-containing protein</fullName>
    </recommendedName>
</protein>
<comment type="similarity">
    <text evidence="5">Belongs to the anthrone oxygenase family.</text>
</comment>
<keyword evidence="4 6" id="KW-0472">Membrane</keyword>
<dbReference type="PANTHER" id="PTHR35042:SF1">
    <property type="entry name" value="DUF1772-DOMAIN-CONTAINING PROTEIN"/>
    <property type="match status" value="1"/>
</dbReference>
<evidence type="ECO:0000256" key="2">
    <source>
        <dbReference type="ARBA" id="ARBA00022692"/>
    </source>
</evidence>
<keyword evidence="8" id="KW-1185">Reference proteome</keyword>
<sequence>MENMALASAKVISVTGAAFLSGFIACFSHAGVPTLNKAPLDVLVQEFRHMYNIGKSTSPPLALSVALSNGFLAYSARNNAQAVILHTIAAVCVMCIVPFTLLYMDPKVNNTLLDLGEKAERLGKKAVGHVSEAEVRGLLWRWRGLNFVRAGVVAVSALLAAVAVVV</sequence>
<feature type="transmembrane region" description="Helical" evidence="6">
    <location>
        <begin position="83"/>
        <end position="104"/>
    </location>
</feature>
<comment type="subcellular location">
    <subcellularLocation>
        <location evidence="1">Membrane</location>
        <topology evidence="1">Multi-pass membrane protein</topology>
    </subcellularLocation>
</comment>
<feature type="transmembrane region" description="Helical" evidence="6">
    <location>
        <begin position="147"/>
        <end position="165"/>
    </location>
</feature>
<reference evidence="7 8" key="1">
    <citation type="journal article" date="2023" name="G3 (Bethesda)">
        <title>A chromosome-level genome assembly of Zasmidium syzygii isolated from banana leaves.</title>
        <authorList>
            <person name="van Westerhoven A.C."/>
            <person name="Mehrabi R."/>
            <person name="Talebi R."/>
            <person name="Steentjes M.B.F."/>
            <person name="Corcolon B."/>
            <person name="Chong P.A."/>
            <person name="Kema G.H.J."/>
            <person name="Seidl M.F."/>
        </authorList>
    </citation>
    <scope>NUCLEOTIDE SEQUENCE [LARGE SCALE GENOMIC DNA]</scope>
    <source>
        <strain evidence="7 8">P124</strain>
    </source>
</reference>
<evidence type="ECO:0000256" key="5">
    <source>
        <dbReference type="ARBA" id="ARBA00034313"/>
    </source>
</evidence>
<dbReference type="EMBL" id="JAXOVC010000010">
    <property type="protein sequence ID" value="KAK4496172.1"/>
    <property type="molecule type" value="Genomic_DNA"/>
</dbReference>